<accession>A0A067W4M0</accession>
<dbReference type="EMBL" id="AHPL01000010">
    <property type="protein sequence ID" value="KEC54674.1"/>
    <property type="molecule type" value="Genomic_DNA"/>
</dbReference>
<dbReference type="STRING" id="1134510.O9A_01288"/>
<sequence>MIKIKIFLKNVVKKDSLFFSRAFFFLTTTEDYDSFQNML</sequence>
<organism evidence="1 2">
    <name type="scientific">Bartonella koehlerae C-29</name>
    <dbReference type="NCBI Taxonomy" id="1134510"/>
    <lineage>
        <taxon>Bacteria</taxon>
        <taxon>Pseudomonadati</taxon>
        <taxon>Pseudomonadota</taxon>
        <taxon>Alphaproteobacteria</taxon>
        <taxon>Hyphomicrobiales</taxon>
        <taxon>Bartonellaceae</taxon>
        <taxon>Bartonella</taxon>
    </lineage>
</organism>
<evidence type="ECO:0000313" key="2">
    <source>
        <dbReference type="Proteomes" id="UP000027015"/>
    </source>
</evidence>
<dbReference type="Proteomes" id="UP000027015">
    <property type="component" value="Unassembled WGS sequence"/>
</dbReference>
<dbReference type="HOGENOM" id="CLU_3305353_0_0_5"/>
<keyword evidence="2" id="KW-1185">Reference proteome</keyword>
<comment type="caution">
    <text evidence="1">The sequence shown here is derived from an EMBL/GenBank/DDBJ whole genome shotgun (WGS) entry which is preliminary data.</text>
</comment>
<name>A0A067W4M0_9HYPH</name>
<gene>
    <name evidence="1" type="ORF">O9A_01288</name>
</gene>
<dbReference type="AlphaFoldDB" id="A0A067W4M0"/>
<protein>
    <submittedName>
        <fullName evidence="1">Uncharacterized protein</fullName>
    </submittedName>
</protein>
<reference evidence="1 2" key="1">
    <citation type="submission" date="2012-04" db="EMBL/GenBank/DDBJ databases">
        <title>The Genome Sequence of Bartonella koehlerae C-29.</title>
        <authorList>
            <consortium name="The Broad Institute Genome Sequencing Platform"/>
            <consortium name="The Broad Institute Genome Sequencing Center for Infectious Disease"/>
            <person name="Feldgarden M."/>
            <person name="Kirby J."/>
            <person name="Kosoy M."/>
            <person name="Birtles R."/>
            <person name="Probert W.S."/>
            <person name="Chiaraviglio L."/>
            <person name="Walker B."/>
            <person name="Young S.K."/>
            <person name="Zeng Q."/>
            <person name="Gargeya S."/>
            <person name="Fitzgerald M."/>
            <person name="Haas B."/>
            <person name="Abouelleil A."/>
            <person name="Alvarado L."/>
            <person name="Arachchi H.M."/>
            <person name="Berlin A.M."/>
            <person name="Chapman S.B."/>
            <person name="Goldberg J."/>
            <person name="Griggs A."/>
            <person name="Gujja S."/>
            <person name="Hansen M."/>
            <person name="Howarth C."/>
            <person name="Imamovic A."/>
            <person name="Larimer J."/>
            <person name="McCowen C."/>
            <person name="Montmayeur A."/>
            <person name="Murphy C."/>
            <person name="Neiman D."/>
            <person name="Pearson M."/>
            <person name="Priest M."/>
            <person name="Roberts A."/>
            <person name="Saif S."/>
            <person name="Shea T."/>
            <person name="Sisk P."/>
            <person name="Sykes S."/>
            <person name="Wortman J."/>
            <person name="Nusbaum C."/>
            <person name="Birren B."/>
        </authorList>
    </citation>
    <scope>NUCLEOTIDE SEQUENCE [LARGE SCALE GENOMIC DNA]</scope>
    <source>
        <strain evidence="1 2">C-29</strain>
    </source>
</reference>
<dbReference type="PATRIC" id="fig|1134510.3.peg.1451"/>
<evidence type="ECO:0000313" key="1">
    <source>
        <dbReference type="EMBL" id="KEC54674.1"/>
    </source>
</evidence>
<proteinExistence type="predicted"/>